<keyword evidence="4" id="KW-1185">Reference proteome</keyword>
<dbReference type="SUPFAM" id="SSF47862">
    <property type="entry name" value="Saposin"/>
    <property type="match status" value="1"/>
</dbReference>
<dbReference type="AlphaFoldDB" id="A0A914YVR6"/>
<dbReference type="PROSITE" id="PS50015">
    <property type="entry name" value="SAP_B"/>
    <property type="match status" value="1"/>
</dbReference>
<evidence type="ECO:0000256" key="1">
    <source>
        <dbReference type="ARBA" id="ARBA00023157"/>
    </source>
</evidence>
<dbReference type="InterPro" id="IPR008139">
    <property type="entry name" value="SaposinB_dom"/>
</dbReference>
<dbReference type="InterPro" id="IPR011001">
    <property type="entry name" value="Saposin-like"/>
</dbReference>
<evidence type="ECO:0000256" key="2">
    <source>
        <dbReference type="SAM" id="SignalP"/>
    </source>
</evidence>
<accession>A0A914YVR6</accession>
<organism evidence="4 5">
    <name type="scientific">Panagrolaimus superbus</name>
    <dbReference type="NCBI Taxonomy" id="310955"/>
    <lineage>
        <taxon>Eukaryota</taxon>
        <taxon>Metazoa</taxon>
        <taxon>Ecdysozoa</taxon>
        <taxon>Nematoda</taxon>
        <taxon>Chromadorea</taxon>
        <taxon>Rhabditida</taxon>
        <taxon>Tylenchina</taxon>
        <taxon>Panagrolaimomorpha</taxon>
        <taxon>Panagrolaimoidea</taxon>
        <taxon>Panagrolaimidae</taxon>
        <taxon>Panagrolaimus</taxon>
    </lineage>
</organism>
<keyword evidence="2" id="KW-0732">Signal</keyword>
<feature type="chain" id="PRO_5037320267" evidence="2">
    <location>
        <begin position="30"/>
        <end position="163"/>
    </location>
</feature>
<evidence type="ECO:0000313" key="4">
    <source>
        <dbReference type="Proteomes" id="UP000887577"/>
    </source>
</evidence>
<protein>
    <submittedName>
        <fullName evidence="5">Saposin B-type domain-containing protein</fullName>
    </submittedName>
</protein>
<evidence type="ECO:0000313" key="5">
    <source>
        <dbReference type="WBParaSite" id="PSU_v2.g2176.t1"/>
    </source>
</evidence>
<dbReference type="Proteomes" id="UP000887577">
    <property type="component" value="Unplaced"/>
</dbReference>
<sequence>MTVCTNFTVLTCCCYCILFFSSNFKNANALSTDQACELCQAVLTHVYYTYLQQSTRKLVKHRILNNCKRYANYKRRCILTLRPKASMIFENMRSAVIGEFRAYKTCVLLKECSTFNSRTSVKDSMPDLFIEQILNGTASEQIHLKGDIFDPKVDAPHKPEQIQ</sequence>
<proteinExistence type="predicted"/>
<feature type="signal peptide" evidence="2">
    <location>
        <begin position="1"/>
        <end position="29"/>
    </location>
</feature>
<keyword evidence="1" id="KW-1015">Disulfide bond</keyword>
<dbReference type="Gene3D" id="1.10.225.10">
    <property type="entry name" value="Saposin-like"/>
    <property type="match status" value="1"/>
</dbReference>
<dbReference type="WBParaSite" id="PSU_v2.g2176.t1">
    <property type="protein sequence ID" value="PSU_v2.g2176.t1"/>
    <property type="gene ID" value="PSU_v2.g2176"/>
</dbReference>
<reference evidence="5" key="1">
    <citation type="submission" date="2022-11" db="UniProtKB">
        <authorList>
            <consortium name="WormBaseParasite"/>
        </authorList>
    </citation>
    <scope>IDENTIFICATION</scope>
</reference>
<evidence type="ECO:0000259" key="3">
    <source>
        <dbReference type="PROSITE" id="PS50015"/>
    </source>
</evidence>
<feature type="domain" description="Saposin B-type" evidence="3">
    <location>
        <begin position="32"/>
        <end position="116"/>
    </location>
</feature>
<name>A0A914YVR6_9BILA</name>